<proteinExistence type="predicted"/>
<organism evidence="2 3">
    <name type="scientific">Anolis carolinensis</name>
    <name type="common">Green anole</name>
    <name type="synonym">American chameleon</name>
    <dbReference type="NCBI Taxonomy" id="28377"/>
    <lineage>
        <taxon>Eukaryota</taxon>
        <taxon>Metazoa</taxon>
        <taxon>Chordata</taxon>
        <taxon>Craniata</taxon>
        <taxon>Vertebrata</taxon>
        <taxon>Euteleostomi</taxon>
        <taxon>Lepidosauria</taxon>
        <taxon>Squamata</taxon>
        <taxon>Bifurcata</taxon>
        <taxon>Unidentata</taxon>
        <taxon>Episquamata</taxon>
        <taxon>Toxicofera</taxon>
        <taxon>Iguania</taxon>
        <taxon>Dactyloidae</taxon>
        <taxon>Anolis</taxon>
    </lineage>
</organism>
<dbReference type="Gene3D" id="3.10.20.10">
    <property type="match status" value="1"/>
</dbReference>
<dbReference type="Ensembl" id="ENSACAT00000056943.1">
    <property type="protein sequence ID" value="ENSACAP00000037833.1"/>
    <property type="gene ID" value="ENSACAG00000042715.1"/>
</dbReference>
<dbReference type="InParanoid" id="A0A803TRJ3"/>
<accession>A0A803TRJ3</accession>
<keyword evidence="1" id="KW-1133">Transmembrane helix</keyword>
<evidence type="ECO:0000256" key="1">
    <source>
        <dbReference type="SAM" id="Phobius"/>
    </source>
</evidence>
<protein>
    <submittedName>
        <fullName evidence="2">Uncharacterized protein</fullName>
    </submittedName>
</protein>
<reference evidence="2" key="3">
    <citation type="submission" date="2025-09" db="UniProtKB">
        <authorList>
            <consortium name="Ensembl"/>
        </authorList>
    </citation>
    <scope>IDENTIFICATION</scope>
</reference>
<reference evidence="2" key="2">
    <citation type="submission" date="2025-08" db="UniProtKB">
        <authorList>
            <consortium name="Ensembl"/>
        </authorList>
    </citation>
    <scope>IDENTIFICATION</scope>
</reference>
<dbReference type="AlphaFoldDB" id="A0A803TRJ3"/>
<evidence type="ECO:0000313" key="2">
    <source>
        <dbReference type="Ensembl" id="ENSACAP00000037833.1"/>
    </source>
</evidence>
<evidence type="ECO:0000313" key="3">
    <source>
        <dbReference type="Proteomes" id="UP000001646"/>
    </source>
</evidence>
<sequence length="63" mass="7618">RKKEGLRKRYFSGFHHTEPWQYINLIFAPTVYHFWYFVSQLKKMKKSSGVVCCTLHIKCVHIT</sequence>
<keyword evidence="3" id="KW-1185">Reference proteome</keyword>
<feature type="transmembrane region" description="Helical" evidence="1">
    <location>
        <begin position="20"/>
        <end position="38"/>
    </location>
</feature>
<keyword evidence="1" id="KW-0472">Membrane</keyword>
<reference evidence="2 3" key="1">
    <citation type="submission" date="2009-12" db="EMBL/GenBank/DDBJ databases">
        <title>The Genome Sequence of Anolis carolinensis (Green Anole Lizard).</title>
        <authorList>
            <consortium name="The Genome Sequencing Platform"/>
            <person name="Di Palma F."/>
            <person name="Alfoldi J."/>
            <person name="Heiman D."/>
            <person name="Young S."/>
            <person name="Grabherr M."/>
            <person name="Johnson J."/>
            <person name="Lander E.S."/>
            <person name="Lindblad-Toh K."/>
        </authorList>
    </citation>
    <scope>NUCLEOTIDE SEQUENCE [LARGE SCALE GENOMIC DNA]</scope>
    <source>
        <strain evidence="2 3">JBL SC #1</strain>
    </source>
</reference>
<name>A0A803TRJ3_ANOCA</name>
<dbReference type="Proteomes" id="UP000001646">
    <property type="component" value="Chromosome 6"/>
</dbReference>
<keyword evidence="1" id="KW-0812">Transmembrane</keyword>